<keyword evidence="3" id="KW-0808">Transferase</keyword>
<proteinExistence type="predicted"/>
<dbReference type="Gene3D" id="1.20.120.1750">
    <property type="match status" value="1"/>
</dbReference>
<dbReference type="PANTHER" id="PTHR11685">
    <property type="entry name" value="RBR FAMILY RING FINGER AND IBR DOMAIN-CONTAINING"/>
    <property type="match status" value="1"/>
</dbReference>
<evidence type="ECO:0000256" key="8">
    <source>
        <dbReference type="ARBA" id="ARBA00022833"/>
    </source>
</evidence>
<dbReference type="CDD" id="cd20336">
    <property type="entry name" value="Rcat_RBR"/>
    <property type="match status" value="1"/>
</dbReference>
<evidence type="ECO:0000313" key="12">
    <source>
        <dbReference type="Proteomes" id="UP000828390"/>
    </source>
</evidence>
<evidence type="ECO:0000256" key="6">
    <source>
        <dbReference type="ARBA" id="ARBA00022771"/>
    </source>
</evidence>
<dbReference type="PROSITE" id="PS50053">
    <property type="entry name" value="UBIQUITIN_2"/>
    <property type="match status" value="1"/>
</dbReference>
<dbReference type="EMBL" id="JAIWYP010000005">
    <property type="protein sequence ID" value="KAH3817096.1"/>
    <property type="molecule type" value="Genomic_DNA"/>
</dbReference>
<dbReference type="Gene3D" id="3.10.20.90">
    <property type="entry name" value="Phosphatidylinositol 3-kinase Catalytic Subunit, Chain A, domain 1"/>
    <property type="match status" value="1"/>
</dbReference>
<evidence type="ECO:0000259" key="9">
    <source>
        <dbReference type="PROSITE" id="PS50053"/>
    </source>
</evidence>
<keyword evidence="7" id="KW-0833">Ubl conjugation pathway</keyword>
<name>A0A9D4GGS6_DREPO</name>
<dbReference type="Proteomes" id="UP000828390">
    <property type="component" value="Unassembled WGS sequence"/>
</dbReference>
<dbReference type="GO" id="GO:0016567">
    <property type="term" value="P:protein ubiquitination"/>
    <property type="evidence" value="ECO:0007669"/>
    <property type="project" value="InterPro"/>
</dbReference>
<dbReference type="SUPFAM" id="SSF54236">
    <property type="entry name" value="Ubiquitin-like"/>
    <property type="match status" value="1"/>
</dbReference>
<reference evidence="11" key="1">
    <citation type="journal article" date="2019" name="bioRxiv">
        <title>The Genome of the Zebra Mussel, Dreissena polymorpha: A Resource for Invasive Species Research.</title>
        <authorList>
            <person name="McCartney M.A."/>
            <person name="Auch B."/>
            <person name="Kono T."/>
            <person name="Mallez S."/>
            <person name="Zhang Y."/>
            <person name="Obille A."/>
            <person name="Becker A."/>
            <person name="Abrahante J.E."/>
            <person name="Garbe J."/>
            <person name="Badalamenti J.P."/>
            <person name="Herman A."/>
            <person name="Mangelson H."/>
            <person name="Liachko I."/>
            <person name="Sullivan S."/>
            <person name="Sone E.D."/>
            <person name="Koren S."/>
            <person name="Silverstein K.A.T."/>
            <person name="Beckman K.B."/>
            <person name="Gohl D.M."/>
        </authorList>
    </citation>
    <scope>NUCLEOTIDE SEQUENCE</scope>
    <source>
        <strain evidence="11">Duluth1</strain>
        <tissue evidence="11">Whole animal</tissue>
    </source>
</reference>
<evidence type="ECO:0008006" key="13">
    <source>
        <dbReference type="Google" id="ProtNLM"/>
    </source>
</evidence>
<evidence type="ECO:0000313" key="11">
    <source>
        <dbReference type="EMBL" id="KAH3817096.1"/>
    </source>
</evidence>
<reference evidence="11" key="2">
    <citation type="submission" date="2020-11" db="EMBL/GenBank/DDBJ databases">
        <authorList>
            <person name="McCartney M.A."/>
            <person name="Auch B."/>
            <person name="Kono T."/>
            <person name="Mallez S."/>
            <person name="Becker A."/>
            <person name="Gohl D.M."/>
            <person name="Silverstein K.A.T."/>
            <person name="Koren S."/>
            <person name="Bechman K.B."/>
            <person name="Herman A."/>
            <person name="Abrahante J.E."/>
            <person name="Garbe J."/>
        </authorList>
    </citation>
    <scope>NUCLEOTIDE SEQUENCE</scope>
    <source>
        <strain evidence="11">Duluth1</strain>
        <tissue evidence="11">Whole animal</tissue>
    </source>
</reference>
<evidence type="ECO:0000256" key="1">
    <source>
        <dbReference type="ARBA" id="ARBA00004906"/>
    </source>
</evidence>
<comment type="pathway">
    <text evidence="1">Protein modification; protein ubiquitination.</text>
</comment>
<evidence type="ECO:0000256" key="2">
    <source>
        <dbReference type="ARBA" id="ARBA00022553"/>
    </source>
</evidence>
<dbReference type="InterPro" id="IPR029071">
    <property type="entry name" value="Ubiquitin-like_domsf"/>
</dbReference>
<dbReference type="AlphaFoldDB" id="A0A9D4GGS6"/>
<keyword evidence="6" id="KW-0863">Zinc-finger</keyword>
<evidence type="ECO:0000256" key="4">
    <source>
        <dbReference type="ARBA" id="ARBA00022723"/>
    </source>
</evidence>
<keyword evidence="4" id="KW-0479">Metal-binding</keyword>
<dbReference type="SUPFAM" id="SSF57850">
    <property type="entry name" value="RING/U-box"/>
    <property type="match status" value="2"/>
</dbReference>
<dbReference type="InterPro" id="IPR044066">
    <property type="entry name" value="TRIAD_supradom"/>
</dbReference>
<feature type="domain" description="RING-type" evidence="10">
    <location>
        <begin position="95"/>
        <end position="336"/>
    </location>
</feature>
<gene>
    <name evidence="11" type="ORF">DPMN_118625</name>
</gene>
<organism evidence="11 12">
    <name type="scientific">Dreissena polymorpha</name>
    <name type="common">Zebra mussel</name>
    <name type="synonym">Mytilus polymorpha</name>
    <dbReference type="NCBI Taxonomy" id="45954"/>
    <lineage>
        <taxon>Eukaryota</taxon>
        <taxon>Metazoa</taxon>
        <taxon>Spiralia</taxon>
        <taxon>Lophotrochozoa</taxon>
        <taxon>Mollusca</taxon>
        <taxon>Bivalvia</taxon>
        <taxon>Autobranchia</taxon>
        <taxon>Heteroconchia</taxon>
        <taxon>Euheterodonta</taxon>
        <taxon>Imparidentia</taxon>
        <taxon>Neoheterodontei</taxon>
        <taxon>Myida</taxon>
        <taxon>Dreissenoidea</taxon>
        <taxon>Dreissenidae</taxon>
        <taxon>Dreissena</taxon>
    </lineage>
</organism>
<evidence type="ECO:0000256" key="5">
    <source>
        <dbReference type="ARBA" id="ARBA00022737"/>
    </source>
</evidence>
<dbReference type="CDD" id="cd17039">
    <property type="entry name" value="Ubl_ubiquitin_like"/>
    <property type="match status" value="1"/>
</dbReference>
<dbReference type="SMART" id="SM00213">
    <property type="entry name" value="UBQ"/>
    <property type="match status" value="1"/>
</dbReference>
<keyword evidence="12" id="KW-1185">Reference proteome</keyword>
<dbReference type="InterPro" id="IPR031127">
    <property type="entry name" value="E3_UB_ligase_RBR"/>
</dbReference>
<feature type="domain" description="Ubiquitin-like" evidence="9">
    <location>
        <begin position="6"/>
        <end position="88"/>
    </location>
</feature>
<dbReference type="InterPro" id="IPR000626">
    <property type="entry name" value="Ubiquitin-like_dom"/>
</dbReference>
<dbReference type="GO" id="GO:0009893">
    <property type="term" value="P:positive regulation of metabolic process"/>
    <property type="evidence" value="ECO:0007669"/>
    <property type="project" value="UniProtKB-ARBA"/>
</dbReference>
<dbReference type="PROSITE" id="PS51873">
    <property type="entry name" value="TRIAD"/>
    <property type="match status" value="1"/>
</dbReference>
<keyword evidence="8" id="KW-0862">Zinc</keyword>
<dbReference type="OrthoDB" id="419317at2759"/>
<evidence type="ECO:0000256" key="3">
    <source>
        <dbReference type="ARBA" id="ARBA00022679"/>
    </source>
</evidence>
<evidence type="ECO:0000259" key="10">
    <source>
        <dbReference type="PROSITE" id="PS51873"/>
    </source>
</evidence>
<sequence>MPGEEIQIFVKGLENTTRIVRLDEDASITALKKAICKMFDLDEDSDLRMLFTTKDLREKSPNGRDMYLKDYEIKSEATITLVLRLHGGSNQPPEKMYDGEVELTTLPDMFTLDDSPDGQRAKMPCGHAISPESLTAFCRSLLTAGKYDFRCPYKAKASDPHCNSKWEYFTVKRLAVLTDGERDEFETKMAENYLRKSVGIQDCPKCKSFCERQKKTDRRVVCPICTRRKSRIYEFCWFCLKTWLSSGTSDCGNVGCTGEDPRLRLIKTCPKKKVVEVECPAIRACPTCGLLIEHKANCKHMDCPCGQKFCFICLQKGDSNGRYPCGLWNSKCEPAPIQTDMPGQ</sequence>
<evidence type="ECO:0000256" key="7">
    <source>
        <dbReference type="ARBA" id="ARBA00022786"/>
    </source>
</evidence>
<keyword evidence="2" id="KW-0597">Phosphoprotein</keyword>
<protein>
    <recommendedName>
        <fullName evidence="13">RBR-type E3 ubiquitin transferase</fullName>
    </recommendedName>
</protein>
<keyword evidence="5" id="KW-0677">Repeat</keyword>
<accession>A0A9D4GGS6</accession>
<comment type="caution">
    <text evidence="11">The sequence shown here is derived from an EMBL/GenBank/DDBJ whole genome shotgun (WGS) entry which is preliminary data.</text>
</comment>
<dbReference type="GO" id="GO:0008270">
    <property type="term" value="F:zinc ion binding"/>
    <property type="evidence" value="ECO:0007669"/>
    <property type="project" value="UniProtKB-KW"/>
</dbReference>
<dbReference type="GO" id="GO:0004842">
    <property type="term" value="F:ubiquitin-protein transferase activity"/>
    <property type="evidence" value="ECO:0007669"/>
    <property type="project" value="InterPro"/>
</dbReference>